<accession>A0A060DJ54</accession>
<keyword evidence="7" id="KW-0378">Hydrolase</keyword>
<gene>
    <name evidence="7" type="ORF">ABAZ39_02980</name>
</gene>
<dbReference type="Proteomes" id="UP000027186">
    <property type="component" value="Chromosome"/>
</dbReference>
<keyword evidence="3 6" id="KW-0812">Transmembrane</keyword>
<dbReference type="PANTHER" id="PTHR33931">
    <property type="entry name" value="HOLIN-LIKE PROTEIN CIDA-RELATED"/>
    <property type="match status" value="1"/>
</dbReference>
<keyword evidence="2" id="KW-1003">Cell membrane</keyword>
<keyword evidence="5 6" id="KW-0472">Membrane</keyword>
<protein>
    <submittedName>
        <fullName evidence="7">Murein hydrolase transporter LrgA</fullName>
    </submittedName>
</protein>
<evidence type="ECO:0000256" key="1">
    <source>
        <dbReference type="ARBA" id="ARBA00004651"/>
    </source>
</evidence>
<dbReference type="GO" id="GO:0005886">
    <property type="term" value="C:plasma membrane"/>
    <property type="evidence" value="ECO:0007669"/>
    <property type="project" value="UniProtKB-SubCell"/>
</dbReference>
<evidence type="ECO:0000313" key="7">
    <source>
        <dbReference type="EMBL" id="AIB10998.1"/>
    </source>
</evidence>
<proteinExistence type="predicted"/>
<name>A0A060DJ54_9PROT</name>
<feature type="transmembrane region" description="Helical" evidence="6">
    <location>
        <begin position="58"/>
        <end position="77"/>
    </location>
</feature>
<organism evidence="7 8">
    <name type="scientific">Azospirillum argentinense</name>
    <dbReference type="NCBI Taxonomy" id="2970906"/>
    <lineage>
        <taxon>Bacteria</taxon>
        <taxon>Pseudomonadati</taxon>
        <taxon>Pseudomonadota</taxon>
        <taxon>Alphaproteobacteria</taxon>
        <taxon>Rhodospirillales</taxon>
        <taxon>Azospirillaceae</taxon>
        <taxon>Azospirillum</taxon>
    </lineage>
</organism>
<feature type="transmembrane region" description="Helical" evidence="6">
    <location>
        <begin position="83"/>
        <end position="104"/>
    </location>
</feature>
<sequence>MLGTLTLLLSCQLAGELTARLLHLPVPGPVLGMVLLFVGLLVRGGVPEPLQETAGGILRHLSLLFVPAGVGVMAHLNRLEEEALPIAAALLGSTLIGVALTAWVMSVLSRRGPDAEAGNEKSSVGRDAP</sequence>
<dbReference type="PANTHER" id="PTHR33931:SF2">
    <property type="entry name" value="HOLIN-LIKE PROTEIN CIDA"/>
    <property type="match status" value="1"/>
</dbReference>
<evidence type="ECO:0000256" key="3">
    <source>
        <dbReference type="ARBA" id="ARBA00022692"/>
    </source>
</evidence>
<feature type="transmembrane region" description="Helical" evidence="6">
    <location>
        <begin position="24"/>
        <end position="46"/>
    </location>
</feature>
<dbReference type="RefSeq" id="WP_038526574.1">
    <property type="nucleotide sequence ID" value="NZ_CP007793.1"/>
</dbReference>
<comment type="subcellular location">
    <subcellularLocation>
        <location evidence="1">Cell membrane</location>
        <topology evidence="1">Multi-pass membrane protein</topology>
    </subcellularLocation>
</comment>
<evidence type="ECO:0000256" key="6">
    <source>
        <dbReference type="SAM" id="Phobius"/>
    </source>
</evidence>
<dbReference type="Pfam" id="PF03788">
    <property type="entry name" value="LrgA"/>
    <property type="match status" value="1"/>
</dbReference>
<reference evidence="7 8" key="1">
    <citation type="journal article" date="2014" name="Genome Announc.">
        <title>Complete Genome Sequence of the Model Rhizosphere Strain Azospirillum brasilense Az39, Successfully Applied in Agriculture.</title>
        <authorList>
            <person name="Rivera D."/>
            <person name="Revale S."/>
            <person name="Molina R."/>
            <person name="Gualpa J."/>
            <person name="Puente M."/>
            <person name="Maroniche G."/>
            <person name="Paris G."/>
            <person name="Baker D."/>
            <person name="Clavijo B."/>
            <person name="McLay K."/>
            <person name="Spaepen S."/>
            <person name="Perticari A."/>
            <person name="Vazquez M."/>
            <person name="Wisniewski-Dye F."/>
            <person name="Watkins C."/>
            <person name="Martinez-Abarca F."/>
            <person name="Vanderleyden J."/>
            <person name="Cassan F."/>
        </authorList>
    </citation>
    <scope>NUCLEOTIDE SEQUENCE [LARGE SCALE GENOMIC DNA]</scope>
    <source>
        <strain evidence="7 8">Az39</strain>
    </source>
</reference>
<evidence type="ECO:0000256" key="5">
    <source>
        <dbReference type="ARBA" id="ARBA00023136"/>
    </source>
</evidence>
<evidence type="ECO:0000256" key="2">
    <source>
        <dbReference type="ARBA" id="ARBA00022475"/>
    </source>
</evidence>
<dbReference type="InterPro" id="IPR005538">
    <property type="entry name" value="LrgA/CidA"/>
</dbReference>
<evidence type="ECO:0000256" key="4">
    <source>
        <dbReference type="ARBA" id="ARBA00022989"/>
    </source>
</evidence>
<evidence type="ECO:0000313" key="8">
    <source>
        <dbReference type="Proteomes" id="UP000027186"/>
    </source>
</evidence>
<dbReference type="GO" id="GO:0016787">
    <property type="term" value="F:hydrolase activity"/>
    <property type="evidence" value="ECO:0007669"/>
    <property type="project" value="UniProtKB-KW"/>
</dbReference>
<keyword evidence="4 6" id="KW-1133">Transmembrane helix</keyword>
<dbReference type="KEGG" id="abq:ABAZ39_02980"/>
<dbReference type="EMBL" id="CP007793">
    <property type="protein sequence ID" value="AIB10998.1"/>
    <property type="molecule type" value="Genomic_DNA"/>
</dbReference>
<dbReference type="AlphaFoldDB" id="A0A060DJ54"/>